<sequence length="349" mass="39958">MPTFPLPVTLFYRKKLPHFHSIETLFSSLTGYLSQHRDLVQVRSEICPHDLSSPFNLVKNLAFAYRNLHPNQINHITGDVHYLAFVLPTRSTILTIHDCVLLDRYPKWHPKYWLFYWFWYKLPARCAAVVTTISEKSKLELIEQVGIRPEKIRVIPNFYDPAFDDDGAVSFRRRRQKPVILHVGTSEHKNLLRVIEAIKDMPCCLQVIGHMSVAQHQKLEEYGIDYQNCFNIGKLELIQKYREADVVVFASTYEGFGMPIIEAQALGRPVITSNLSPMREVAGEGACLVNPYHVADIREAIHRVLNDSAYAQALVAGGHRNKKRFLLQTVAHQYMSLYASINQGALVSS</sequence>
<dbReference type="Proteomes" id="UP001501175">
    <property type="component" value="Unassembled WGS sequence"/>
</dbReference>
<evidence type="ECO:0000259" key="3">
    <source>
        <dbReference type="Pfam" id="PF13439"/>
    </source>
</evidence>
<evidence type="ECO:0000256" key="1">
    <source>
        <dbReference type="ARBA" id="ARBA00022679"/>
    </source>
</evidence>
<dbReference type="EMBL" id="BAABHD010000030">
    <property type="protein sequence ID" value="GAA4458876.1"/>
    <property type="molecule type" value="Genomic_DNA"/>
</dbReference>
<gene>
    <name evidence="4" type="ORF">GCM10023189_31810</name>
</gene>
<dbReference type="PANTHER" id="PTHR46401:SF2">
    <property type="entry name" value="GLYCOSYLTRANSFERASE WBBK-RELATED"/>
    <property type="match status" value="1"/>
</dbReference>
<evidence type="ECO:0000259" key="2">
    <source>
        <dbReference type="Pfam" id="PF00534"/>
    </source>
</evidence>
<accession>A0ABP8MZS6</accession>
<evidence type="ECO:0000313" key="4">
    <source>
        <dbReference type="EMBL" id="GAA4458876.1"/>
    </source>
</evidence>
<reference evidence="5" key="1">
    <citation type="journal article" date="2019" name="Int. J. Syst. Evol. Microbiol.">
        <title>The Global Catalogue of Microorganisms (GCM) 10K type strain sequencing project: providing services to taxonomists for standard genome sequencing and annotation.</title>
        <authorList>
            <consortium name="The Broad Institute Genomics Platform"/>
            <consortium name="The Broad Institute Genome Sequencing Center for Infectious Disease"/>
            <person name="Wu L."/>
            <person name="Ma J."/>
        </authorList>
    </citation>
    <scope>NUCLEOTIDE SEQUENCE [LARGE SCALE GENOMIC DNA]</scope>
    <source>
        <strain evidence="5">JCM 17927</strain>
    </source>
</reference>
<comment type="caution">
    <text evidence="4">The sequence shown here is derived from an EMBL/GenBank/DDBJ whole genome shotgun (WGS) entry which is preliminary data.</text>
</comment>
<evidence type="ECO:0000313" key="5">
    <source>
        <dbReference type="Proteomes" id="UP001501175"/>
    </source>
</evidence>
<feature type="domain" description="Glycosyltransferase subfamily 4-like N-terminal" evidence="3">
    <location>
        <begin position="60"/>
        <end position="162"/>
    </location>
</feature>
<dbReference type="Pfam" id="PF00534">
    <property type="entry name" value="Glycos_transf_1"/>
    <property type="match status" value="1"/>
</dbReference>
<dbReference type="RefSeq" id="WP_345244853.1">
    <property type="nucleotide sequence ID" value="NZ_BAABHD010000030.1"/>
</dbReference>
<feature type="domain" description="Glycosyl transferase family 1" evidence="2">
    <location>
        <begin position="174"/>
        <end position="315"/>
    </location>
</feature>
<dbReference type="InterPro" id="IPR001296">
    <property type="entry name" value="Glyco_trans_1"/>
</dbReference>
<dbReference type="SUPFAM" id="SSF53756">
    <property type="entry name" value="UDP-Glycosyltransferase/glycogen phosphorylase"/>
    <property type="match status" value="1"/>
</dbReference>
<keyword evidence="5" id="KW-1185">Reference proteome</keyword>
<dbReference type="Pfam" id="PF13439">
    <property type="entry name" value="Glyco_transf_4"/>
    <property type="match status" value="1"/>
</dbReference>
<dbReference type="Gene3D" id="3.40.50.2000">
    <property type="entry name" value="Glycogen Phosphorylase B"/>
    <property type="match status" value="2"/>
</dbReference>
<protein>
    <submittedName>
        <fullName evidence="4">Uncharacterized protein</fullName>
    </submittedName>
</protein>
<proteinExistence type="predicted"/>
<dbReference type="PANTHER" id="PTHR46401">
    <property type="entry name" value="GLYCOSYLTRANSFERASE WBBK-RELATED"/>
    <property type="match status" value="1"/>
</dbReference>
<dbReference type="InterPro" id="IPR028098">
    <property type="entry name" value="Glyco_trans_4-like_N"/>
</dbReference>
<dbReference type="CDD" id="cd03809">
    <property type="entry name" value="GT4_MtfB-like"/>
    <property type="match status" value="1"/>
</dbReference>
<name>A0ABP8MZS6_9BACT</name>
<keyword evidence="1" id="KW-0808">Transferase</keyword>
<organism evidence="4 5">
    <name type="scientific">Nibrella saemangeumensis</name>
    <dbReference type="NCBI Taxonomy" id="1084526"/>
    <lineage>
        <taxon>Bacteria</taxon>
        <taxon>Pseudomonadati</taxon>
        <taxon>Bacteroidota</taxon>
        <taxon>Cytophagia</taxon>
        <taxon>Cytophagales</taxon>
        <taxon>Spirosomataceae</taxon>
        <taxon>Nibrella</taxon>
    </lineage>
</organism>